<evidence type="ECO:0000259" key="3">
    <source>
        <dbReference type="Pfam" id="PF20153"/>
    </source>
</evidence>
<proteinExistence type="predicted"/>
<keyword evidence="2" id="KW-1133">Transmembrane helix</keyword>
<evidence type="ECO:0000256" key="1">
    <source>
        <dbReference type="SAM" id="MobiDB-lite"/>
    </source>
</evidence>
<keyword evidence="5" id="KW-1185">Reference proteome</keyword>
<dbReference type="InterPro" id="IPR045338">
    <property type="entry name" value="DUF6535"/>
</dbReference>
<evidence type="ECO:0000313" key="4">
    <source>
        <dbReference type="EMBL" id="KAJ3485494.1"/>
    </source>
</evidence>
<accession>A0AAD5V9A2</accession>
<sequence length="276" mass="31099">MRASVNKEPDFTPGPYPSREYSTPIQGRLDARPSYQSVVDERQVRRLLLGEYVHPSISTHKAQGCRSIGAKDRQENLKTQRVKDVKKTKPRCERGFERAVKKHPDIMLKDTNGWTDLSKTLHESDKRERKAVNENVDTIMVSVSISCSSPPELYSGSNPVKVALCWHRHSCHRINQVFKFTKGSSGGHDGKSSHFATTLAVPEDPTLINSTTLPAVLPPFTPDAKSKWVNAIWLAALAISLITASLGILIEQWFREYLAGIFVAPRGRYFRRYGLR</sequence>
<dbReference type="Pfam" id="PF20153">
    <property type="entry name" value="DUF6535"/>
    <property type="match status" value="1"/>
</dbReference>
<protein>
    <recommendedName>
        <fullName evidence="3">DUF6535 domain-containing protein</fullName>
    </recommendedName>
</protein>
<evidence type="ECO:0000313" key="5">
    <source>
        <dbReference type="Proteomes" id="UP001212997"/>
    </source>
</evidence>
<gene>
    <name evidence="4" type="ORF">NLI96_g4910</name>
</gene>
<organism evidence="4 5">
    <name type="scientific">Meripilus lineatus</name>
    <dbReference type="NCBI Taxonomy" id="2056292"/>
    <lineage>
        <taxon>Eukaryota</taxon>
        <taxon>Fungi</taxon>
        <taxon>Dikarya</taxon>
        <taxon>Basidiomycota</taxon>
        <taxon>Agaricomycotina</taxon>
        <taxon>Agaricomycetes</taxon>
        <taxon>Polyporales</taxon>
        <taxon>Meripilaceae</taxon>
        <taxon>Meripilus</taxon>
    </lineage>
</organism>
<evidence type="ECO:0000256" key="2">
    <source>
        <dbReference type="SAM" id="Phobius"/>
    </source>
</evidence>
<dbReference type="EMBL" id="JANAWD010000151">
    <property type="protein sequence ID" value="KAJ3485494.1"/>
    <property type="molecule type" value="Genomic_DNA"/>
</dbReference>
<feature type="compositionally biased region" description="Basic and acidic residues" evidence="1">
    <location>
        <begin position="1"/>
        <end position="10"/>
    </location>
</feature>
<feature type="transmembrane region" description="Helical" evidence="2">
    <location>
        <begin position="228"/>
        <end position="250"/>
    </location>
</feature>
<name>A0AAD5V9A2_9APHY</name>
<feature type="region of interest" description="Disordered" evidence="1">
    <location>
        <begin position="1"/>
        <end position="24"/>
    </location>
</feature>
<dbReference type="AlphaFoldDB" id="A0AAD5V9A2"/>
<feature type="domain" description="DUF6535" evidence="3">
    <location>
        <begin position="209"/>
        <end position="265"/>
    </location>
</feature>
<reference evidence="4" key="1">
    <citation type="submission" date="2022-07" db="EMBL/GenBank/DDBJ databases">
        <title>Genome Sequence of Physisporinus lineatus.</title>
        <authorList>
            <person name="Buettner E."/>
        </authorList>
    </citation>
    <scope>NUCLEOTIDE SEQUENCE</scope>
    <source>
        <strain evidence="4">VT162</strain>
    </source>
</reference>
<keyword evidence="2" id="KW-0812">Transmembrane</keyword>
<comment type="caution">
    <text evidence="4">The sequence shown here is derived from an EMBL/GenBank/DDBJ whole genome shotgun (WGS) entry which is preliminary data.</text>
</comment>
<dbReference type="Proteomes" id="UP001212997">
    <property type="component" value="Unassembled WGS sequence"/>
</dbReference>
<keyword evidence="2" id="KW-0472">Membrane</keyword>